<gene>
    <name evidence="6" type="ORF">EAH_00056330</name>
</gene>
<comment type="similarity">
    <text evidence="4">Belongs to the ubiquitin-conjugating enzyme family.</text>
</comment>
<dbReference type="InterPro" id="IPR000608">
    <property type="entry name" value="UBC"/>
</dbReference>
<evidence type="ECO:0000256" key="1">
    <source>
        <dbReference type="ARBA" id="ARBA00022679"/>
    </source>
</evidence>
<feature type="active site" description="Glycyl thioester intermediate" evidence="3">
    <location>
        <position position="60"/>
    </location>
</feature>
<dbReference type="GO" id="GO:0016740">
    <property type="term" value="F:transferase activity"/>
    <property type="evidence" value="ECO:0007669"/>
    <property type="project" value="UniProtKB-KW"/>
</dbReference>
<dbReference type="PROSITE" id="PS00183">
    <property type="entry name" value="UBC_1"/>
    <property type="match status" value="1"/>
</dbReference>
<dbReference type="VEuPathDB" id="ToxoDB:EAH_00056330"/>
<dbReference type="RefSeq" id="XP_013253023.1">
    <property type="nucleotide sequence ID" value="XM_013397569.1"/>
</dbReference>
<protein>
    <submittedName>
        <fullName evidence="6">Ubiquitin-conjugating enzyme e2, putative</fullName>
    </submittedName>
</protein>
<reference evidence="6" key="1">
    <citation type="submission" date="2013-10" db="EMBL/GenBank/DDBJ databases">
        <title>Genomic analysis of the causative agents of coccidiosis in chickens.</title>
        <authorList>
            <person name="Reid A.J."/>
            <person name="Blake D."/>
            <person name="Billington K."/>
            <person name="Browne H."/>
            <person name="Dunn M."/>
            <person name="Hung S."/>
            <person name="Kawahara F."/>
            <person name="Miranda-Saavedra D."/>
            <person name="Mourier T."/>
            <person name="Nagra H."/>
            <person name="Otto T.D."/>
            <person name="Rawlings N."/>
            <person name="Sanchez A."/>
            <person name="Sanders M."/>
            <person name="Subramaniam C."/>
            <person name="Tay Y."/>
            <person name="Dear P."/>
            <person name="Doerig C."/>
            <person name="Gruber A."/>
            <person name="Parkinson J."/>
            <person name="Shirley M."/>
            <person name="Wan K.L."/>
            <person name="Berriman M."/>
            <person name="Tomley F."/>
            <person name="Pain A."/>
        </authorList>
    </citation>
    <scope>NUCLEOTIDE SEQUENCE</scope>
    <source>
        <strain evidence="6">Houghton</strain>
    </source>
</reference>
<keyword evidence="1" id="KW-0808">Transferase</keyword>
<proteinExistence type="inferred from homology"/>
<evidence type="ECO:0000259" key="5">
    <source>
        <dbReference type="PROSITE" id="PS50127"/>
    </source>
</evidence>
<dbReference type="CDD" id="cd23812">
    <property type="entry name" value="UBCc_ScPEX4-like"/>
    <property type="match status" value="1"/>
</dbReference>
<keyword evidence="7" id="KW-1185">Reference proteome</keyword>
<dbReference type="SUPFAM" id="SSF54495">
    <property type="entry name" value="UBC-like"/>
    <property type="match status" value="1"/>
</dbReference>
<dbReference type="SMART" id="SM00212">
    <property type="entry name" value="UBCc"/>
    <property type="match status" value="1"/>
</dbReference>
<dbReference type="GeneID" id="25273703"/>
<keyword evidence="2 4" id="KW-0833">Ubl conjugation pathway</keyword>
<dbReference type="PANTHER" id="PTHR24068">
    <property type="entry name" value="UBIQUITIN-CONJUGATING ENZYME E2"/>
    <property type="match status" value="1"/>
</dbReference>
<dbReference type="GO" id="GO:0005524">
    <property type="term" value="F:ATP binding"/>
    <property type="evidence" value="ECO:0007669"/>
    <property type="project" value="UniProtKB-UniRule"/>
</dbReference>
<sequence>ETDIHRWTAYIKGPKGSPYQGGRWKLQIICPPTYPLVPPQVVMQTKCFHPNIDFKTGAVCIDILREGWTPAWSLHFVCVALTSLLDSPNPDSPLNCDAGNLIRSGDLRGFRSMAKMYTEEYAKDEEDVSRESNF</sequence>
<evidence type="ECO:0000256" key="3">
    <source>
        <dbReference type="PROSITE-ProRule" id="PRU10133"/>
    </source>
</evidence>
<feature type="domain" description="UBC core" evidence="5">
    <location>
        <begin position="1"/>
        <end position="123"/>
    </location>
</feature>
<evidence type="ECO:0000313" key="6">
    <source>
        <dbReference type="EMBL" id="CDI76434.1"/>
    </source>
</evidence>
<accession>U6GCX1</accession>
<dbReference type="InterPro" id="IPR023313">
    <property type="entry name" value="UBQ-conjugating_AS"/>
</dbReference>
<evidence type="ECO:0000256" key="4">
    <source>
        <dbReference type="RuleBase" id="RU362109"/>
    </source>
</evidence>
<dbReference type="Pfam" id="PF00179">
    <property type="entry name" value="UQ_con"/>
    <property type="match status" value="1"/>
</dbReference>
<dbReference type="PROSITE" id="PS50127">
    <property type="entry name" value="UBC_2"/>
    <property type="match status" value="1"/>
</dbReference>
<evidence type="ECO:0000313" key="7">
    <source>
        <dbReference type="Proteomes" id="UP000018050"/>
    </source>
</evidence>
<dbReference type="EMBL" id="HG670383">
    <property type="protein sequence ID" value="CDI76434.1"/>
    <property type="molecule type" value="Genomic_DNA"/>
</dbReference>
<dbReference type="InterPro" id="IPR016135">
    <property type="entry name" value="UBQ-conjugating_enzyme/RWD"/>
</dbReference>
<reference evidence="6" key="2">
    <citation type="submission" date="2013-10" db="EMBL/GenBank/DDBJ databases">
        <authorList>
            <person name="Aslett M."/>
        </authorList>
    </citation>
    <scope>NUCLEOTIDE SEQUENCE</scope>
    <source>
        <strain evidence="6">Houghton</strain>
    </source>
</reference>
<keyword evidence="4" id="KW-0547">Nucleotide-binding</keyword>
<name>U6GCX1_EIMAC</name>
<feature type="non-terminal residue" evidence="6">
    <location>
        <position position="1"/>
    </location>
</feature>
<dbReference type="Gene3D" id="3.10.110.10">
    <property type="entry name" value="Ubiquitin Conjugating Enzyme"/>
    <property type="match status" value="1"/>
</dbReference>
<organism evidence="6 7">
    <name type="scientific">Eimeria acervulina</name>
    <name type="common">Coccidian parasite</name>
    <dbReference type="NCBI Taxonomy" id="5801"/>
    <lineage>
        <taxon>Eukaryota</taxon>
        <taxon>Sar</taxon>
        <taxon>Alveolata</taxon>
        <taxon>Apicomplexa</taxon>
        <taxon>Conoidasida</taxon>
        <taxon>Coccidia</taxon>
        <taxon>Eucoccidiorida</taxon>
        <taxon>Eimeriorina</taxon>
        <taxon>Eimeriidae</taxon>
        <taxon>Eimeria</taxon>
    </lineage>
</organism>
<dbReference type="Proteomes" id="UP000018050">
    <property type="component" value="Unassembled WGS sequence"/>
</dbReference>
<dbReference type="OMA" id="WRAVMKG"/>
<dbReference type="OrthoDB" id="9973183at2759"/>
<dbReference type="AlphaFoldDB" id="U6GCX1"/>
<keyword evidence="4" id="KW-0067">ATP-binding</keyword>
<evidence type="ECO:0000256" key="2">
    <source>
        <dbReference type="ARBA" id="ARBA00022786"/>
    </source>
</evidence>